<evidence type="ECO:0000256" key="2">
    <source>
        <dbReference type="ARBA" id="ARBA00022741"/>
    </source>
</evidence>
<dbReference type="Pfam" id="PF13087">
    <property type="entry name" value="AAA_12"/>
    <property type="match status" value="1"/>
</dbReference>
<comment type="similarity">
    <text evidence="1">Belongs to the DNA2/NAM7 helicase family.</text>
</comment>
<dbReference type="InterPro" id="IPR041679">
    <property type="entry name" value="DNA2/NAM7-like_C"/>
</dbReference>
<evidence type="ECO:0000256" key="3">
    <source>
        <dbReference type="ARBA" id="ARBA00022801"/>
    </source>
</evidence>
<dbReference type="PANTHER" id="PTHR10887:SF317">
    <property type="entry name" value="ATP-DEPENDENT RNA HELICASE ECM32-RELATED"/>
    <property type="match status" value="1"/>
</dbReference>
<evidence type="ECO:0000259" key="8">
    <source>
        <dbReference type="Pfam" id="PF13087"/>
    </source>
</evidence>
<proteinExistence type="inferred from homology"/>
<dbReference type="GO" id="GO:0000184">
    <property type="term" value="P:nuclear-transcribed mRNA catabolic process, nonsense-mediated decay"/>
    <property type="evidence" value="ECO:0007669"/>
    <property type="project" value="TreeGrafter"/>
</dbReference>
<dbReference type="Proteomes" id="UP001165063">
    <property type="component" value="Unassembled WGS sequence"/>
</dbReference>
<dbReference type="CDD" id="cd18808">
    <property type="entry name" value="SF1_C_Upf1"/>
    <property type="match status" value="1"/>
</dbReference>
<sequence length="304" mass="34860">MVKQVPKFPVVIMDEATQCSEPHAMVPLSAPGVEKIVLVGDEKQLSAMSQVKPLEFSFFEKCLRLFPDTKPIMLNTQYRMHPKISEFPRLKFYNGLLKNGISEADRYDRDIKFPVYFYDYGSTNAPMETKVKRQAKEKNKEMRKKRKGGDVEQQDGEFSLVNYTEAELVTKIVHRLIFEMKISPNRIGIMTSYSSQRDLLISMVDFGGKVEEDNTVMVATIDAFQGKEKDIIIMSCVRSNPQFRVGFMSDKRRMNVALTRAKYSLILVGNGRCLKNGDPVWRDYLNYLEEGGLGFNVIKSKNCE</sequence>
<dbReference type="InterPro" id="IPR027417">
    <property type="entry name" value="P-loop_NTPase"/>
</dbReference>
<dbReference type="PANTHER" id="PTHR10887">
    <property type="entry name" value="DNA2/NAM7 HELICASE FAMILY"/>
    <property type="match status" value="1"/>
</dbReference>
<evidence type="ECO:0000313" key="10">
    <source>
        <dbReference type="Proteomes" id="UP001165063"/>
    </source>
</evidence>
<reference evidence="9" key="1">
    <citation type="submission" date="2023-04" db="EMBL/GenBank/DDBJ databases">
        <title>Ambrosiozyma monospora NBRC 1965.</title>
        <authorList>
            <person name="Ichikawa N."/>
            <person name="Sato H."/>
            <person name="Tonouchi N."/>
        </authorList>
    </citation>
    <scope>NUCLEOTIDE SEQUENCE</scope>
    <source>
        <strain evidence="9">NBRC 1965</strain>
    </source>
</reference>
<dbReference type="AlphaFoldDB" id="A0A9W6Z6J6"/>
<dbReference type="GO" id="GO:0005694">
    <property type="term" value="C:chromosome"/>
    <property type="evidence" value="ECO:0007669"/>
    <property type="project" value="UniProtKB-ARBA"/>
</dbReference>
<dbReference type="InterPro" id="IPR047187">
    <property type="entry name" value="SF1_C_Upf1"/>
</dbReference>
<dbReference type="EMBL" id="BSXU01006738">
    <property type="protein sequence ID" value="GMG56075.1"/>
    <property type="molecule type" value="Genomic_DNA"/>
</dbReference>
<name>A0A9W6Z6J6_AMBMO</name>
<dbReference type="GO" id="GO:0005737">
    <property type="term" value="C:cytoplasm"/>
    <property type="evidence" value="ECO:0007669"/>
    <property type="project" value="TreeGrafter"/>
</dbReference>
<evidence type="ECO:0000256" key="6">
    <source>
        <dbReference type="SAM" id="MobiDB-lite"/>
    </source>
</evidence>
<keyword evidence="5" id="KW-0067">ATP-binding</keyword>
<dbReference type="Pfam" id="PF13086">
    <property type="entry name" value="AAA_11"/>
    <property type="match status" value="1"/>
</dbReference>
<feature type="region of interest" description="Disordered" evidence="6">
    <location>
        <begin position="132"/>
        <end position="151"/>
    </location>
</feature>
<dbReference type="InterPro" id="IPR041677">
    <property type="entry name" value="DNA2/NAM7_AAA_11"/>
</dbReference>
<accession>A0A9W6Z6J6</accession>
<gene>
    <name evidence="9" type="ORF">Amon01_000814400</name>
</gene>
<dbReference type="GO" id="GO:0005524">
    <property type="term" value="F:ATP binding"/>
    <property type="evidence" value="ECO:0007669"/>
    <property type="project" value="UniProtKB-KW"/>
</dbReference>
<evidence type="ECO:0000313" key="9">
    <source>
        <dbReference type="EMBL" id="GMG56075.1"/>
    </source>
</evidence>
<dbReference type="GO" id="GO:0016787">
    <property type="term" value="F:hydrolase activity"/>
    <property type="evidence" value="ECO:0007669"/>
    <property type="project" value="UniProtKB-KW"/>
</dbReference>
<dbReference type="OrthoDB" id="6513042at2759"/>
<evidence type="ECO:0000256" key="1">
    <source>
        <dbReference type="ARBA" id="ARBA00007913"/>
    </source>
</evidence>
<keyword evidence="2" id="KW-0547">Nucleotide-binding</keyword>
<dbReference type="GO" id="GO:0003678">
    <property type="term" value="F:DNA helicase activity"/>
    <property type="evidence" value="ECO:0007669"/>
    <property type="project" value="UniProtKB-ARBA"/>
</dbReference>
<keyword evidence="10" id="KW-1185">Reference proteome</keyword>
<dbReference type="GO" id="GO:0003724">
    <property type="term" value="F:RNA helicase activity"/>
    <property type="evidence" value="ECO:0007669"/>
    <property type="project" value="TreeGrafter"/>
</dbReference>
<dbReference type="Gene3D" id="3.40.50.300">
    <property type="entry name" value="P-loop containing nucleotide triphosphate hydrolases"/>
    <property type="match status" value="2"/>
</dbReference>
<evidence type="ECO:0000256" key="5">
    <source>
        <dbReference type="ARBA" id="ARBA00022840"/>
    </source>
</evidence>
<feature type="domain" description="DNA2/NAM7 helicase-like C-terminal" evidence="8">
    <location>
        <begin position="55"/>
        <end position="270"/>
    </location>
</feature>
<dbReference type="SUPFAM" id="SSF52540">
    <property type="entry name" value="P-loop containing nucleoside triphosphate hydrolases"/>
    <property type="match status" value="1"/>
</dbReference>
<evidence type="ECO:0000259" key="7">
    <source>
        <dbReference type="Pfam" id="PF13086"/>
    </source>
</evidence>
<organism evidence="9 10">
    <name type="scientific">Ambrosiozyma monospora</name>
    <name type="common">Yeast</name>
    <name type="synonym">Endomycopsis monosporus</name>
    <dbReference type="NCBI Taxonomy" id="43982"/>
    <lineage>
        <taxon>Eukaryota</taxon>
        <taxon>Fungi</taxon>
        <taxon>Dikarya</taxon>
        <taxon>Ascomycota</taxon>
        <taxon>Saccharomycotina</taxon>
        <taxon>Pichiomycetes</taxon>
        <taxon>Pichiales</taxon>
        <taxon>Pichiaceae</taxon>
        <taxon>Ambrosiozyma</taxon>
    </lineage>
</organism>
<keyword evidence="3" id="KW-0378">Hydrolase</keyword>
<feature type="domain" description="DNA2/NAM7 helicase helicase" evidence="7">
    <location>
        <begin position="5"/>
        <end position="48"/>
    </location>
</feature>
<dbReference type="CDD" id="cd17934">
    <property type="entry name" value="DEXXQc_Upf1-like"/>
    <property type="match status" value="1"/>
</dbReference>
<protein>
    <submittedName>
        <fullName evidence="9">Unnamed protein product</fullName>
    </submittedName>
</protein>
<dbReference type="InterPro" id="IPR045055">
    <property type="entry name" value="DNA2/NAM7-like"/>
</dbReference>
<dbReference type="FunFam" id="3.40.50.300:FF:000326">
    <property type="entry name" value="P-loop containing nucleoside triphosphate hydrolase"/>
    <property type="match status" value="1"/>
</dbReference>
<comment type="caution">
    <text evidence="9">The sequence shown here is derived from an EMBL/GenBank/DDBJ whole genome shotgun (WGS) entry which is preliminary data.</text>
</comment>
<keyword evidence="4" id="KW-0347">Helicase</keyword>
<evidence type="ECO:0000256" key="4">
    <source>
        <dbReference type="ARBA" id="ARBA00022806"/>
    </source>
</evidence>